<dbReference type="InterPro" id="IPR001647">
    <property type="entry name" value="HTH_TetR"/>
</dbReference>
<keyword evidence="2 4" id="KW-0238">DNA-binding</keyword>
<feature type="compositionally biased region" description="Low complexity" evidence="5">
    <location>
        <begin position="200"/>
        <end position="209"/>
    </location>
</feature>
<keyword evidence="1" id="KW-0805">Transcription regulation</keyword>
<dbReference type="Gene3D" id="1.10.357.10">
    <property type="entry name" value="Tetracycline Repressor, domain 2"/>
    <property type="match status" value="1"/>
</dbReference>
<dbReference type="Pfam" id="PF00440">
    <property type="entry name" value="TetR_N"/>
    <property type="match status" value="1"/>
</dbReference>
<dbReference type="Pfam" id="PF13305">
    <property type="entry name" value="TetR_C_33"/>
    <property type="match status" value="1"/>
</dbReference>
<dbReference type="PANTHER" id="PTHR30055:SF220">
    <property type="entry name" value="TETR-FAMILY REGULATORY PROTEIN"/>
    <property type="match status" value="1"/>
</dbReference>
<dbReference type="RefSeq" id="WP_341412518.1">
    <property type="nucleotide sequence ID" value="NZ_JBBUTH010000010.1"/>
</dbReference>
<evidence type="ECO:0000313" key="7">
    <source>
        <dbReference type="EMBL" id="MEK8052793.1"/>
    </source>
</evidence>
<evidence type="ECO:0000256" key="3">
    <source>
        <dbReference type="ARBA" id="ARBA00023163"/>
    </source>
</evidence>
<accession>A0ABU9CLU4</accession>
<feature type="domain" description="HTH tetR-type" evidence="6">
    <location>
        <begin position="12"/>
        <end position="72"/>
    </location>
</feature>
<feature type="DNA-binding region" description="H-T-H motif" evidence="4">
    <location>
        <begin position="35"/>
        <end position="54"/>
    </location>
</feature>
<dbReference type="InterPro" id="IPR009057">
    <property type="entry name" value="Homeodomain-like_sf"/>
</dbReference>
<gene>
    <name evidence="7" type="ORF">AACH10_21255</name>
</gene>
<dbReference type="SUPFAM" id="SSF48498">
    <property type="entry name" value="Tetracyclin repressor-like, C-terminal domain"/>
    <property type="match status" value="1"/>
</dbReference>
<evidence type="ECO:0000259" key="6">
    <source>
        <dbReference type="PROSITE" id="PS50977"/>
    </source>
</evidence>
<evidence type="ECO:0000256" key="1">
    <source>
        <dbReference type="ARBA" id="ARBA00023015"/>
    </source>
</evidence>
<feature type="region of interest" description="Disordered" evidence="5">
    <location>
        <begin position="192"/>
        <end position="219"/>
    </location>
</feature>
<dbReference type="InterPro" id="IPR050109">
    <property type="entry name" value="HTH-type_TetR-like_transc_reg"/>
</dbReference>
<dbReference type="Proteomes" id="UP001365405">
    <property type="component" value="Unassembled WGS sequence"/>
</dbReference>
<dbReference type="InterPro" id="IPR036271">
    <property type="entry name" value="Tet_transcr_reg_TetR-rel_C_sf"/>
</dbReference>
<evidence type="ECO:0000256" key="5">
    <source>
        <dbReference type="SAM" id="MobiDB-lite"/>
    </source>
</evidence>
<evidence type="ECO:0000256" key="2">
    <source>
        <dbReference type="ARBA" id="ARBA00023125"/>
    </source>
</evidence>
<dbReference type="PANTHER" id="PTHR30055">
    <property type="entry name" value="HTH-TYPE TRANSCRIPTIONAL REGULATOR RUTR"/>
    <property type="match status" value="1"/>
</dbReference>
<organism evidence="7 8">
    <name type="scientific">Pseudaquabacterium inlustre</name>
    <dbReference type="NCBI Taxonomy" id="2984192"/>
    <lineage>
        <taxon>Bacteria</taxon>
        <taxon>Pseudomonadati</taxon>
        <taxon>Pseudomonadota</taxon>
        <taxon>Betaproteobacteria</taxon>
        <taxon>Burkholderiales</taxon>
        <taxon>Sphaerotilaceae</taxon>
        <taxon>Pseudaquabacterium</taxon>
    </lineage>
</organism>
<reference evidence="7 8" key="1">
    <citation type="submission" date="2024-04" db="EMBL/GenBank/DDBJ databases">
        <title>Novel species of the genus Ideonella isolated from streams.</title>
        <authorList>
            <person name="Lu H."/>
        </authorList>
    </citation>
    <scope>NUCLEOTIDE SEQUENCE [LARGE SCALE GENOMIC DNA]</scope>
    <source>
        <strain evidence="7 8">DXS22W</strain>
    </source>
</reference>
<comment type="caution">
    <text evidence="7">The sequence shown here is derived from an EMBL/GenBank/DDBJ whole genome shotgun (WGS) entry which is preliminary data.</text>
</comment>
<evidence type="ECO:0000256" key="4">
    <source>
        <dbReference type="PROSITE-ProRule" id="PRU00335"/>
    </source>
</evidence>
<sequence length="219" mass="22564">MSTSERNAYHHGDLKAALLRAAMASLEQGGAAAVSLREAARQAGVSPTAAYRHFADKDAMLAALAAQGFDAFTDAMQAAAEAVQRAAGAAGEPFAEMGVAYVRFAVAHPGMFRLMFGPAVADRSRSPELVASLARSTRLFEQGMAARTDITGDPRVEAVRAWALVHGLAMLVLDGMLPGLDAEGLARAVLGSPAPGTGGAEPQAAAQPARRARAGARRA</sequence>
<dbReference type="PROSITE" id="PS50977">
    <property type="entry name" value="HTH_TETR_2"/>
    <property type="match status" value="1"/>
</dbReference>
<protein>
    <submittedName>
        <fullName evidence="7">TetR/AcrR family transcriptional regulator</fullName>
    </submittedName>
</protein>
<feature type="compositionally biased region" description="Basic residues" evidence="5">
    <location>
        <begin position="210"/>
        <end position="219"/>
    </location>
</feature>
<dbReference type="InterPro" id="IPR025996">
    <property type="entry name" value="MT1864/Rv1816-like_C"/>
</dbReference>
<dbReference type="EMBL" id="JBBUTH010000010">
    <property type="protein sequence ID" value="MEK8052793.1"/>
    <property type="molecule type" value="Genomic_DNA"/>
</dbReference>
<dbReference type="PRINTS" id="PR00455">
    <property type="entry name" value="HTHTETR"/>
</dbReference>
<keyword evidence="3" id="KW-0804">Transcription</keyword>
<keyword evidence="8" id="KW-1185">Reference proteome</keyword>
<name>A0ABU9CLU4_9BURK</name>
<evidence type="ECO:0000313" key="8">
    <source>
        <dbReference type="Proteomes" id="UP001365405"/>
    </source>
</evidence>
<proteinExistence type="predicted"/>
<dbReference type="SUPFAM" id="SSF46689">
    <property type="entry name" value="Homeodomain-like"/>
    <property type="match status" value="1"/>
</dbReference>